<sequence length="132" mass="14174">MIGFANHWSWGSTSYETQKLLMNNVGDRVLASTATESPMFRQVVTVDDATGELIVKVVNAQPAPAPTTVELGREVAPAARVTRSQGDPAVVNTPDSQPIRPAEATFDCAAATFTCTFPPNSVTFLRIRPTQP</sequence>
<feature type="domain" description="Alpha-L-arabinofuranosidase C-terminal" evidence="1">
    <location>
        <begin position="7"/>
        <end position="121"/>
    </location>
</feature>
<organism evidence="2 3">
    <name type="scientific">Saccharopolyspora karakumensis</name>
    <dbReference type="NCBI Taxonomy" id="2530386"/>
    <lineage>
        <taxon>Bacteria</taxon>
        <taxon>Bacillati</taxon>
        <taxon>Actinomycetota</taxon>
        <taxon>Actinomycetes</taxon>
        <taxon>Pseudonocardiales</taxon>
        <taxon>Pseudonocardiaceae</taxon>
        <taxon>Saccharopolyspora</taxon>
    </lineage>
</organism>
<dbReference type="Proteomes" id="UP000294723">
    <property type="component" value="Unassembled WGS sequence"/>
</dbReference>
<dbReference type="AlphaFoldDB" id="A0A4R5BTJ0"/>
<dbReference type="RefSeq" id="WP_132683418.1">
    <property type="nucleotide sequence ID" value="NZ_SMLA01000016.1"/>
</dbReference>
<dbReference type="InterPro" id="IPR013780">
    <property type="entry name" value="Glyco_hydro_b"/>
</dbReference>
<evidence type="ECO:0000259" key="1">
    <source>
        <dbReference type="Pfam" id="PF06964"/>
    </source>
</evidence>
<name>A0A4R5BTJ0_9PSEU</name>
<protein>
    <recommendedName>
        <fullName evidence="1">Alpha-L-arabinofuranosidase C-terminal domain-containing protein</fullName>
    </recommendedName>
</protein>
<dbReference type="GO" id="GO:0046373">
    <property type="term" value="P:L-arabinose metabolic process"/>
    <property type="evidence" value="ECO:0007669"/>
    <property type="project" value="InterPro"/>
</dbReference>
<proteinExistence type="predicted"/>
<reference evidence="2 3" key="1">
    <citation type="submission" date="2019-03" db="EMBL/GenBank/DDBJ databases">
        <title>Draft genome sequences of novel Actinobacteria.</title>
        <authorList>
            <person name="Sahin N."/>
            <person name="Ay H."/>
            <person name="Saygin H."/>
        </authorList>
    </citation>
    <scope>NUCLEOTIDE SEQUENCE [LARGE SCALE GENOMIC DNA]</scope>
    <source>
        <strain evidence="2 3">5K548</strain>
    </source>
</reference>
<dbReference type="Pfam" id="PF06964">
    <property type="entry name" value="Alpha-L-AF_C"/>
    <property type="match status" value="1"/>
</dbReference>
<evidence type="ECO:0000313" key="3">
    <source>
        <dbReference type="Proteomes" id="UP000294723"/>
    </source>
</evidence>
<keyword evidence="3" id="KW-1185">Reference proteome</keyword>
<accession>A0A4R5BTJ0</accession>
<dbReference type="EMBL" id="SMLA01000016">
    <property type="protein sequence ID" value="TDD88610.1"/>
    <property type="molecule type" value="Genomic_DNA"/>
</dbReference>
<dbReference type="GO" id="GO:0046556">
    <property type="term" value="F:alpha-L-arabinofuranosidase activity"/>
    <property type="evidence" value="ECO:0007669"/>
    <property type="project" value="InterPro"/>
</dbReference>
<gene>
    <name evidence="2" type="ORF">E1202_13630</name>
</gene>
<dbReference type="Gene3D" id="2.60.40.1180">
    <property type="entry name" value="Golgi alpha-mannosidase II"/>
    <property type="match status" value="1"/>
</dbReference>
<evidence type="ECO:0000313" key="2">
    <source>
        <dbReference type="EMBL" id="TDD88610.1"/>
    </source>
</evidence>
<comment type="caution">
    <text evidence="2">The sequence shown here is derived from an EMBL/GenBank/DDBJ whole genome shotgun (WGS) entry which is preliminary data.</text>
</comment>
<dbReference type="InterPro" id="IPR010720">
    <property type="entry name" value="Alpha-L-AF_C"/>
</dbReference>
<dbReference type="SUPFAM" id="SSF51011">
    <property type="entry name" value="Glycosyl hydrolase domain"/>
    <property type="match status" value="1"/>
</dbReference>